<evidence type="ECO:0000313" key="7">
    <source>
        <dbReference type="EMBL" id="KKN48756.1"/>
    </source>
</evidence>
<dbReference type="InterPro" id="IPR002173">
    <property type="entry name" value="Carboh/pur_kinase_PfkB_CS"/>
</dbReference>
<organism evidence="7">
    <name type="scientific">marine sediment metagenome</name>
    <dbReference type="NCBI Taxonomy" id="412755"/>
    <lineage>
        <taxon>unclassified sequences</taxon>
        <taxon>metagenomes</taxon>
        <taxon>ecological metagenomes</taxon>
    </lineage>
</organism>
<feature type="domain" description="Carbohydrate kinase PfkB" evidence="6">
    <location>
        <begin position="3"/>
        <end position="298"/>
    </location>
</feature>
<gene>
    <name evidence="7" type="ORF">LCGC14_0649600</name>
</gene>
<name>A0A0F9TIG3_9ZZZZ</name>
<dbReference type="GO" id="GO:0016301">
    <property type="term" value="F:kinase activity"/>
    <property type="evidence" value="ECO:0007669"/>
    <property type="project" value="UniProtKB-KW"/>
</dbReference>
<proteinExistence type="inferred from homology"/>
<evidence type="ECO:0000256" key="1">
    <source>
        <dbReference type="ARBA" id="ARBA00010688"/>
    </source>
</evidence>
<evidence type="ECO:0000259" key="6">
    <source>
        <dbReference type="Pfam" id="PF00294"/>
    </source>
</evidence>
<protein>
    <recommendedName>
        <fullName evidence="6">Carbohydrate kinase PfkB domain-containing protein</fullName>
    </recommendedName>
</protein>
<dbReference type="PANTHER" id="PTHR43085">
    <property type="entry name" value="HEXOKINASE FAMILY MEMBER"/>
    <property type="match status" value="1"/>
</dbReference>
<keyword evidence="5" id="KW-0067">ATP-binding</keyword>
<dbReference type="AlphaFoldDB" id="A0A0F9TIG3"/>
<evidence type="ECO:0000256" key="4">
    <source>
        <dbReference type="ARBA" id="ARBA00022777"/>
    </source>
</evidence>
<dbReference type="InterPro" id="IPR029056">
    <property type="entry name" value="Ribokinase-like"/>
</dbReference>
<dbReference type="PANTHER" id="PTHR43085:SF1">
    <property type="entry name" value="PSEUDOURIDINE KINASE-RELATED"/>
    <property type="match status" value="1"/>
</dbReference>
<keyword evidence="2" id="KW-0808">Transferase</keyword>
<accession>A0A0F9TIG3</accession>
<dbReference type="InterPro" id="IPR050306">
    <property type="entry name" value="PfkB_Carbo_kinase"/>
</dbReference>
<evidence type="ECO:0000256" key="3">
    <source>
        <dbReference type="ARBA" id="ARBA00022741"/>
    </source>
</evidence>
<dbReference type="InterPro" id="IPR011611">
    <property type="entry name" value="PfkB_dom"/>
</dbReference>
<sequence length="308" mass="32717">MILCCGEALIDMIEANGAYTPHPGGAVYNTAIALGRLERQVGFLSGLSTDVFGTILRDGLQASNVDTSHVILSDRPTTLAFVRLVNGNASYMFYDENTAGRSLDRTSLPVVSADIKAMYFGGISLIGLPAADFYSELAKREASARVIMMDPNIRPLFISEPGIYRKRLTQMIACCDIVKVSDDDLHWIISGDATLKEKALALRDLGPKVVIVTKGSEGSVAYISDSESVEAAAHKVSVVDTVGAGDTFNAGVLAKLSQLGLLTKEAIGSLDADDMRAALRFGSEVASITVSRPGANPPNLAELSQGFR</sequence>
<dbReference type="PROSITE" id="PS00584">
    <property type="entry name" value="PFKB_KINASES_2"/>
    <property type="match status" value="1"/>
</dbReference>
<keyword evidence="4" id="KW-0418">Kinase</keyword>
<keyword evidence="3" id="KW-0547">Nucleotide-binding</keyword>
<dbReference type="Gene3D" id="3.40.1190.20">
    <property type="match status" value="1"/>
</dbReference>
<dbReference type="SUPFAM" id="SSF53613">
    <property type="entry name" value="Ribokinase-like"/>
    <property type="match status" value="1"/>
</dbReference>
<dbReference type="Pfam" id="PF00294">
    <property type="entry name" value="PfkB"/>
    <property type="match status" value="1"/>
</dbReference>
<comment type="caution">
    <text evidence="7">The sequence shown here is derived from an EMBL/GenBank/DDBJ whole genome shotgun (WGS) entry which is preliminary data.</text>
</comment>
<comment type="similarity">
    <text evidence="1">Belongs to the carbohydrate kinase PfkB family.</text>
</comment>
<evidence type="ECO:0000256" key="5">
    <source>
        <dbReference type="ARBA" id="ARBA00022840"/>
    </source>
</evidence>
<dbReference type="CDD" id="cd01167">
    <property type="entry name" value="bac_FRK"/>
    <property type="match status" value="1"/>
</dbReference>
<evidence type="ECO:0000256" key="2">
    <source>
        <dbReference type="ARBA" id="ARBA00022679"/>
    </source>
</evidence>
<dbReference type="EMBL" id="LAZR01001205">
    <property type="protein sequence ID" value="KKN48756.1"/>
    <property type="molecule type" value="Genomic_DNA"/>
</dbReference>
<reference evidence="7" key="1">
    <citation type="journal article" date="2015" name="Nature">
        <title>Complex archaea that bridge the gap between prokaryotes and eukaryotes.</title>
        <authorList>
            <person name="Spang A."/>
            <person name="Saw J.H."/>
            <person name="Jorgensen S.L."/>
            <person name="Zaremba-Niedzwiedzka K."/>
            <person name="Martijn J."/>
            <person name="Lind A.E."/>
            <person name="van Eijk R."/>
            <person name="Schleper C."/>
            <person name="Guy L."/>
            <person name="Ettema T.J."/>
        </authorList>
    </citation>
    <scope>NUCLEOTIDE SEQUENCE</scope>
</reference>
<dbReference type="GO" id="GO:0005524">
    <property type="term" value="F:ATP binding"/>
    <property type="evidence" value="ECO:0007669"/>
    <property type="project" value="UniProtKB-KW"/>
</dbReference>